<sequence>MLCQYPFVGPNIESHRKEDHLTEHNLSYNGITVKVKLTTLTRLPHHAVPGKPPHPNHDIAGSKPSPTSSFSAALVHAPEEGDSVHEGTGDPMNEDVFKKLDGAEDEQMTSVFAQSCWDEPLEDVNITTLRNTISTPDKQAFASFKRLRSMAREYYEEAIKIFPKIPVLIRGYIASSSPQYAALIRHTQALYFNYFLVKHKPFRRPQELKTS</sequence>
<name>A0ACC1U141_9AGAR</name>
<evidence type="ECO:0000313" key="1">
    <source>
        <dbReference type="EMBL" id="KAJ3810752.1"/>
    </source>
</evidence>
<protein>
    <submittedName>
        <fullName evidence="1">Uncharacterized protein</fullName>
    </submittedName>
</protein>
<gene>
    <name evidence="1" type="ORF">F5876DRAFT_76488</name>
</gene>
<reference evidence="1" key="1">
    <citation type="submission" date="2022-09" db="EMBL/GenBank/DDBJ databases">
        <title>A Global Phylogenomic Analysis of the Shiitake Genus Lentinula.</title>
        <authorList>
            <consortium name="DOE Joint Genome Institute"/>
            <person name="Sierra-Patev S."/>
            <person name="Min B."/>
            <person name="Naranjo-Ortiz M."/>
            <person name="Looney B."/>
            <person name="Konkel Z."/>
            <person name="Slot J.C."/>
            <person name="Sakamoto Y."/>
            <person name="Steenwyk J.L."/>
            <person name="Rokas A."/>
            <person name="Carro J."/>
            <person name="Camarero S."/>
            <person name="Ferreira P."/>
            <person name="Molpeceres G."/>
            <person name="Ruiz-Duenas F.J."/>
            <person name="Serrano A."/>
            <person name="Henrissat B."/>
            <person name="Drula E."/>
            <person name="Hughes K.W."/>
            <person name="Mata J.L."/>
            <person name="Ishikawa N.K."/>
            <person name="Vargas-Isla R."/>
            <person name="Ushijima S."/>
            <person name="Smith C.A."/>
            <person name="Ahrendt S."/>
            <person name="Andreopoulos W."/>
            <person name="He G."/>
            <person name="Labutti K."/>
            <person name="Lipzen A."/>
            <person name="Ng V."/>
            <person name="Riley R."/>
            <person name="Sandor L."/>
            <person name="Barry K."/>
            <person name="Martinez A.T."/>
            <person name="Xiao Y."/>
            <person name="Gibbons J.G."/>
            <person name="Terashima K."/>
            <person name="Grigoriev I.V."/>
            <person name="Hibbett D.S."/>
        </authorList>
    </citation>
    <scope>NUCLEOTIDE SEQUENCE</scope>
    <source>
        <strain evidence="1">TMI1499</strain>
    </source>
</reference>
<accession>A0ACC1U141</accession>
<organism evidence="1 2">
    <name type="scientific">Lentinula aff. lateritia</name>
    <dbReference type="NCBI Taxonomy" id="2804960"/>
    <lineage>
        <taxon>Eukaryota</taxon>
        <taxon>Fungi</taxon>
        <taxon>Dikarya</taxon>
        <taxon>Basidiomycota</taxon>
        <taxon>Agaricomycotina</taxon>
        <taxon>Agaricomycetes</taxon>
        <taxon>Agaricomycetidae</taxon>
        <taxon>Agaricales</taxon>
        <taxon>Marasmiineae</taxon>
        <taxon>Omphalotaceae</taxon>
        <taxon>Lentinula</taxon>
    </lineage>
</organism>
<dbReference type="Proteomes" id="UP001163835">
    <property type="component" value="Unassembled WGS sequence"/>
</dbReference>
<keyword evidence="2" id="KW-1185">Reference proteome</keyword>
<proteinExistence type="predicted"/>
<evidence type="ECO:0000313" key="2">
    <source>
        <dbReference type="Proteomes" id="UP001163835"/>
    </source>
</evidence>
<dbReference type="EMBL" id="MU795088">
    <property type="protein sequence ID" value="KAJ3810752.1"/>
    <property type="molecule type" value="Genomic_DNA"/>
</dbReference>
<comment type="caution">
    <text evidence="1">The sequence shown here is derived from an EMBL/GenBank/DDBJ whole genome shotgun (WGS) entry which is preliminary data.</text>
</comment>